<name>A0A371F5V7_MUCPR</name>
<comment type="caution">
    <text evidence="2">The sequence shown here is derived from an EMBL/GenBank/DDBJ whole genome shotgun (WGS) entry which is preliminary data.</text>
</comment>
<dbReference type="EMBL" id="QJKJ01010453">
    <property type="protein sequence ID" value="RDX73635.1"/>
    <property type="molecule type" value="Genomic_DNA"/>
</dbReference>
<dbReference type="AlphaFoldDB" id="A0A371F5V7"/>
<reference evidence="2" key="1">
    <citation type="submission" date="2018-05" db="EMBL/GenBank/DDBJ databases">
        <title>Draft genome of Mucuna pruriens seed.</title>
        <authorList>
            <person name="Nnadi N.E."/>
            <person name="Vos R."/>
            <person name="Hasami M.H."/>
            <person name="Devisetty U.K."/>
            <person name="Aguiy J.C."/>
        </authorList>
    </citation>
    <scope>NUCLEOTIDE SEQUENCE [LARGE SCALE GENOMIC DNA]</scope>
    <source>
        <strain evidence="2">JCA_2017</strain>
    </source>
</reference>
<evidence type="ECO:0000313" key="2">
    <source>
        <dbReference type="EMBL" id="RDX73635.1"/>
    </source>
</evidence>
<evidence type="ECO:0000313" key="3">
    <source>
        <dbReference type="Proteomes" id="UP000257109"/>
    </source>
</evidence>
<evidence type="ECO:0000256" key="1">
    <source>
        <dbReference type="SAM" id="Coils"/>
    </source>
</evidence>
<sequence length="125" mass="14524">MTVEQIFGCNDLEEDVKQFGKELGDWTPRGILHGSNLRTDSFQEEEDDVSLQKKDKEEMEALLNLKEKEESTSTTFPPLDMRWPKSIHVDHIKVRLPCKTTLLQEKVHHTTRDNVCKTSIKNTRT</sequence>
<protein>
    <submittedName>
        <fullName evidence="2">Uncharacterized protein</fullName>
    </submittedName>
</protein>
<accession>A0A371F5V7</accession>
<feature type="non-terminal residue" evidence="2">
    <location>
        <position position="1"/>
    </location>
</feature>
<dbReference type="Proteomes" id="UP000257109">
    <property type="component" value="Unassembled WGS sequence"/>
</dbReference>
<feature type="coiled-coil region" evidence="1">
    <location>
        <begin position="42"/>
        <end position="69"/>
    </location>
</feature>
<proteinExistence type="predicted"/>
<keyword evidence="1" id="KW-0175">Coiled coil</keyword>
<gene>
    <name evidence="2" type="ORF">CR513_46730</name>
</gene>
<organism evidence="2 3">
    <name type="scientific">Mucuna pruriens</name>
    <name type="common">Velvet bean</name>
    <name type="synonym">Dolichos pruriens</name>
    <dbReference type="NCBI Taxonomy" id="157652"/>
    <lineage>
        <taxon>Eukaryota</taxon>
        <taxon>Viridiplantae</taxon>
        <taxon>Streptophyta</taxon>
        <taxon>Embryophyta</taxon>
        <taxon>Tracheophyta</taxon>
        <taxon>Spermatophyta</taxon>
        <taxon>Magnoliopsida</taxon>
        <taxon>eudicotyledons</taxon>
        <taxon>Gunneridae</taxon>
        <taxon>Pentapetalae</taxon>
        <taxon>rosids</taxon>
        <taxon>fabids</taxon>
        <taxon>Fabales</taxon>
        <taxon>Fabaceae</taxon>
        <taxon>Papilionoideae</taxon>
        <taxon>50 kb inversion clade</taxon>
        <taxon>NPAAA clade</taxon>
        <taxon>indigoferoid/millettioid clade</taxon>
        <taxon>Phaseoleae</taxon>
        <taxon>Mucuna</taxon>
    </lineage>
</organism>
<keyword evidence="3" id="KW-1185">Reference proteome</keyword>